<evidence type="ECO:0000313" key="1">
    <source>
        <dbReference type="EMBL" id="EED13518.1"/>
    </source>
</evidence>
<name>B8MM06_TALSN</name>
<protein>
    <submittedName>
        <fullName evidence="1">Uncharacterized protein</fullName>
    </submittedName>
</protein>
<dbReference type="InParanoid" id="B8MM06"/>
<proteinExistence type="predicted"/>
<dbReference type="EMBL" id="EQ962658">
    <property type="protein sequence ID" value="EED13518.1"/>
    <property type="molecule type" value="Genomic_DNA"/>
</dbReference>
<sequence length="224" mass="24543">MPDGTRIDGSSFKWNPLEGARYQGADRGAYTWFNVCPGTGDNALDDQDPSIDSNLPAYSRNGPVIWPTPHNYISYGDSYAAGIGGHCGWIRDEFDESLEGDDCCRCEESYPFQLQSAGPQMQGATLYFPACSGAIINDMENSNENGRRSQMGNDLHFADAALNCLFWYDEGKCTSALAYAANKLNDASFRLALAEVYSNIILDSYGQRAPTAQMGFLLIVTGYI</sequence>
<dbReference type="OMA" id="WISDEFD"/>
<dbReference type="RefSeq" id="XP_002485756.1">
    <property type="nucleotide sequence ID" value="XM_002485711.1"/>
</dbReference>
<dbReference type="GeneID" id="8108413"/>
<evidence type="ECO:0000313" key="2">
    <source>
        <dbReference type="Proteomes" id="UP000001745"/>
    </source>
</evidence>
<dbReference type="HOGENOM" id="CLU_1235762_0_0_1"/>
<dbReference type="SUPFAM" id="SSF52266">
    <property type="entry name" value="SGNH hydrolase"/>
    <property type="match status" value="1"/>
</dbReference>
<keyword evidence="2" id="KW-1185">Reference proteome</keyword>
<dbReference type="InterPro" id="IPR036514">
    <property type="entry name" value="SGNH_hydro_sf"/>
</dbReference>
<dbReference type="AlphaFoldDB" id="B8MM06"/>
<dbReference type="OrthoDB" id="4215820at2759"/>
<reference evidence="2" key="1">
    <citation type="journal article" date="2015" name="Genome Announc.">
        <title>Genome sequence of the AIDS-associated pathogen Penicillium marneffei (ATCC18224) and its near taxonomic relative Talaromyces stipitatus (ATCC10500).</title>
        <authorList>
            <person name="Nierman W.C."/>
            <person name="Fedorova-Abrams N.D."/>
            <person name="Andrianopoulos A."/>
        </authorList>
    </citation>
    <scope>NUCLEOTIDE SEQUENCE [LARGE SCALE GENOMIC DNA]</scope>
    <source>
        <strain evidence="2">ATCC 10500 / CBS 375.48 / QM 6759 / NRRL 1006</strain>
    </source>
</reference>
<organism evidence="1 2">
    <name type="scientific">Talaromyces stipitatus (strain ATCC 10500 / CBS 375.48 / QM 6759 / NRRL 1006)</name>
    <name type="common">Penicillium stipitatum</name>
    <dbReference type="NCBI Taxonomy" id="441959"/>
    <lineage>
        <taxon>Eukaryota</taxon>
        <taxon>Fungi</taxon>
        <taxon>Dikarya</taxon>
        <taxon>Ascomycota</taxon>
        <taxon>Pezizomycotina</taxon>
        <taxon>Eurotiomycetes</taxon>
        <taxon>Eurotiomycetidae</taxon>
        <taxon>Eurotiales</taxon>
        <taxon>Trichocomaceae</taxon>
        <taxon>Talaromyces</taxon>
        <taxon>Talaromyces sect. Talaromyces</taxon>
    </lineage>
</organism>
<dbReference type="Gene3D" id="3.40.50.1110">
    <property type="entry name" value="SGNH hydrolase"/>
    <property type="match status" value="1"/>
</dbReference>
<dbReference type="VEuPathDB" id="FungiDB:TSTA_097740"/>
<dbReference type="Proteomes" id="UP000001745">
    <property type="component" value="Unassembled WGS sequence"/>
</dbReference>
<gene>
    <name evidence="1" type="ORF">TSTA_097740</name>
</gene>
<accession>B8MM06</accession>